<evidence type="ECO:0000313" key="3">
    <source>
        <dbReference type="Proteomes" id="UP000601055"/>
    </source>
</evidence>
<accession>A0A923DZG8</accession>
<evidence type="ECO:0008006" key="4">
    <source>
        <dbReference type="Google" id="ProtNLM"/>
    </source>
</evidence>
<keyword evidence="3" id="KW-1185">Reference proteome</keyword>
<reference evidence="2" key="1">
    <citation type="submission" date="2019-11" db="EMBL/GenBank/DDBJ databases">
        <title>Description of Pedobacter sp. LMG 31464T.</title>
        <authorList>
            <person name="Carlier A."/>
            <person name="Qi S."/>
            <person name="Vandamme P."/>
        </authorList>
    </citation>
    <scope>NUCLEOTIDE SEQUENCE</scope>
    <source>
        <strain evidence="2">LMG 31464</strain>
    </source>
</reference>
<keyword evidence="1" id="KW-0732">Signal</keyword>
<evidence type="ECO:0000256" key="1">
    <source>
        <dbReference type="SAM" id="SignalP"/>
    </source>
</evidence>
<sequence length="248" mass="29088">MNRDWNNKVRLILILLLGFNGISEAQSVKKDTILYNAAQNAKQFYVKAIGEQSGLYNGEEYNYYTGLEGVAYFKSKDFYSDGKIVYDGFLYEKVPLLYDLYKDKIISLLPNGFTKYSFVNEKVNSFDLYNHHFIRVDIKDMTKDILLQGGFFDQIYNGKCKILVKRTKISQETMGTQTLKKYFINKDIYYMVKDNIYSAFSGEKKLLTLFGDRKKELQQYLKDNKIKFNKDPENAMIKLATYYDSLFN</sequence>
<dbReference type="Proteomes" id="UP000601055">
    <property type="component" value="Unassembled WGS sequence"/>
</dbReference>
<feature type="chain" id="PRO_5037503915" description="WG containing repeat-containing protein" evidence="1">
    <location>
        <begin position="26"/>
        <end position="248"/>
    </location>
</feature>
<evidence type="ECO:0000313" key="2">
    <source>
        <dbReference type="EMBL" id="MBB2144742.1"/>
    </source>
</evidence>
<dbReference type="EMBL" id="WNXD01000001">
    <property type="protein sequence ID" value="MBB2144742.1"/>
    <property type="molecule type" value="Genomic_DNA"/>
</dbReference>
<protein>
    <recommendedName>
        <fullName evidence="4">WG containing repeat-containing protein</fullName>
    </recommendedName>
</protein>
<feature type="signal peptide" evidence="1">
    <location>
        <begin position="1"/>
        <end position="25"/>
    </location>
</feature>
<name>A0A923DZG8_9SPHI</name>
<dbReference type="RefSeq" id="WP_182921423.1">
    <property type="nucleotide sequence ID" value="NZ_WNXD01000001.1"/>
</dbReference>
<proteinExistence type="predicted"/>
<comment type="caution">
    <text evidence="2">The sequence shown here is derived from an EMBL/GenBank/DDBJ whole genome shotgun (WGS) entry which is preliminary data.</text>
</comment>
<organism evidence="2 3">
    <name type="scientific">Pedobacter planticolens</name>
    <dbReference type="NCBI Taxonomy" id="2679964"/>
    <lineage>
        <taxon>Bacteria</taxon>
        <taxon>Pseudomonadati</taxon>
        <taxon>Bacteroidota</taxon>
        <taxon>Sphingobacteriia</taxon>
        <taxon>Sphingobacteriales</taxon>
        <taxon>Sphingobacteriaceae</taxon>
        <taxon>Pedobacter</taxon>
    </lineage>
</organism>
<dbReference type="AlphaFoldDB" id="A0A923DZG8"/>
<gene>
    <name evidence="2" type="ORF">GM921_04560</name>
</gene>